<dbReference type="InterPro" id="IPR023213">
    <property type="entry name" value="CAT-like_dom_sf"/>
</dbReference>
<comment type="caution">
    <text evidence="4">The sequence shown here is derived from an EMBL/GenBank/DDBJ whole genome shotgun (WGS) entry which is preliminary data.</text>
</comment>
<dbReference type="GO" id="GO:0016747">
    <property type="term" value="F:acyltransferase activity, transferring groups other than amino-acyl groups"/>
    <property type="evidence" value="ECO:0007669"/>
    <property type="project" value="TreeGrafter"/>
</dbReference>
<name>A0AAW1M5S8_SAPOF</name>
<sequence length="445" mass="49811">MSIQIKQSTMVRPAEKTPKKSLWLSKIDMILRTPYSHTGAVLIYKPDNNKNITHSSSSTFFDANILIEALSQTLVPFYPMAGRLKINGDRYEIDCNGEGALFIEAESNLVLEDFGDFRPNDELHRVMVPTCDYSQGISRFPLLMVQLTRFKCGGVSIGFAQHHHVCDGMAHFQFNNSWARVAKGLGLAVEPVHDRYLHLRPRNPPQIKFTHDQFEPFVPSLPKELSGAKASTVQTLLTLTREEINILKLQLDSTTTTATKLSTYEVVAGHVWRTVSKARGLPNDQEIKLIMPIDGRSRLNNPSLPKGYCGNVIFLGVCTSTIGDLSSKPLNCIASNVHETLKSLDEDYLLSAIDHTESKMGLPVPFMGGPDKTLYPNILVNSWGRIPYHEMDFGWGSPTFFGISNIFYDGQCFLIPSRDGDGSITLAINLFAPHLALFKRHFYDF</sequence>
<dbReference type="Gene3D" id="3.30.559.10">
    <property type="entry name" value="Chloramphenicol acetyltransferase-like domain"/>
    <property type="match status" value="2"/>
</dbReference>
<evidence type="ECO:0000313" key="5">
    <source>
        <dbReference type="Proteomes" id="UP001443914"/>
    </source>
</evidence>
<dbReference type="InterPro" id="IPR050317">
    <property type="entry name" value="Plant_Fungal_Acyltransferase"/>
</dbReference>
<dbReference type="Proteomes" id="UP001443914">
    <property type="component" value="Unassembled WGS sequence"/>
</dbReference>
<dbReference type="EMBL" id="JBDFQZ010000003">
    <property type="protein sequence ID" value="KAK9741379.1"/>
    <property type="molecule type" value="Genomic_DNA"/>
</dbReference>
<accession>A0AAW1M5S8</accession>
<keyword evidence="5" id="KW-1185">Reference proteome</keyword>
<evidence type="ECO:0000256" key="2">
    <source>
        <dbReference type="ARBA" id="ARBA00022679"/>
    </source>
</evidence>
<dbReference type="AlphaFoldDB" id="A0AAW1M5S8"/>
<evidence type="ECO:0000256" key="3">
    <source>
        <dbReference type="ARBA" id="ARBA00023315"/>
    </source>
</evidence>
<reference evidence="4" key="1">
    <citation type="submission" date="2024-03" db="EMBL/GenBank/DDBJ databases">
        <title>WGS assembly of Saponaria officinalis var. Norfolk2.</title>
        <authorList>
            <person name="Jenkins J."/>
            <person name="Shu S."/>
            <person name="Grimwood J."/>
            <person name="Barry K."/>
            <person name="Goodstein D."/>
            <person name="Schmutz J."/>
            <person name="Leebens-Mack J."/>
            <person name="Osbourn A."/>
        </authorList>
    </citation>
    <scope>NUCLEOTIDE SEQUENCE [LARGE SCALE GENOMIC DNA]</scope>
    <source>
        <strain evidence="4">JIC</strain>
    </source>
</reference>
<protein>
    <submittedName>
        <fullName evidence="4">Uncharacterized protein</fullName>
    </submittedName>
</protein>
<gene>
    <name evidence="4" type="ORF">RND81_03G101500</name>
</gene>
<comment type="similarity">
    <text evidence="1">Belongs to the plant acyltransferase family.</text>
</comment>
<evidence type="ECO:0000256" key="1">
    <source>
        <dbReference type="ARBA" id="ARBA00009861"/>
    </source>
</evidence>
<organism evidence="4 5">
    <name type="scientific">Saponaria officinalis</name>
    <name type="common">Common soapwort</name>
    <name type="synonym">Lychnis saponaria</name>
    <dbReference type="NCBI Taxonomy" id="3572"/>
    <lineage>
        <taxon>Eukaryota</taxon>
        <taxon>Viridiplantae</taxon>
        <taxon>Streptophyta</taxon>
        <taxon>Embryophyta</taxon>
        <taxon>Tracheophyta</taxon>
        <taxon>Spermatophyta</taxon>
        <taxon>Magnoliopsida</taxon>
        <taxon>eudicotyledons</taxon>
        <taxon>Gunneridae</taxon>
        <taxon>Pentapetalae</taxon>
        <taxon>Caryophyllales</taxon>
        <taxon>Caryophyllaceae</taxon>
        <taxon>Caryophylleae</taxon>
        <taxon>Saponaria</taxon>
    </lineage>
</organism>
<evidence type="ECO:0000313" key="4">
    <source>
        <dbReference type="EMBL" id="KAK9741379.1"/>
    </source>
</evidence>
<dbReference type="Pfam" id="PF02458">
    <property type="entry name" value="Transferase"/>
    <property type="match status" value="1"/>
</dbReference>
<keyword evidence="3" id="KW-0012">Acyltransferase</keyword>
<keyword evidence="2" id="KW-0808">Transferase</keyword>
<dbReference type="PANTHER" id="PTHR31642">
    <property type="entry name" value="TRICHOTHECENE 3-O-ACETYLTRANSFERASE"/>
    <property type="match status" value="1"/>
</dbReference>
<proteinExistence type="inferred from homology"/>
<dbReference type="PANTHER" id="PTHR31642:SF11">
    <property type="entry name" value="SHIKIMATE O-HYDROXYCINNAMOYLTRANSFERASE"/>
    <property type="match status" value="1"/>
</dbReference>